<protein>
    <submittedName>
        <fullName evidence="1">Uncharacterized protein</fullName>
    </submittedName>
</protein>
<evidence type="ECO:0000313" key="1">
    <source>
        <dbReference type="EMBL" id="OOV07586.1"/>
    </source>
</evidence>
<keyword evidence="2" id="KW-1185">Reference proteome</keyword>
<dbReference type="Gene3D" id="1.10.3210.10">
    <property type="entry name" value="Hypothetical protein af1432"/>
    <property type="match status" value="1"/>
</dbReference>
<proteinExistence type="predicted"/>
<accession>A0A1T1ATZ4</accession>
<gene>
    <name evidence="1" type="ORF">RF819_13355</name>
</gene>
<evidence type="ECO:0000313" key="2">
    <source>
        <dbReference type="Proteomes" id="UP000190750"/>
    </source>
</evidence>
<dbReference type="EMBL" id="MTJN01000002">
    <property type="protein sequence ID" value="OOV07586.1"/>
    <property type="molecule type" value="Genomic_DNA"/>
</dbReference>
<dbReference type="AlphaFoldDB" id="A0A1T1ATZ4"/>
<comment type="caution">
    <text evidence="1">The sequence shown here is derived from an EMBL/GenBank/DDBJ whole genome shotgun (WGS) entry which is preliminary data.</text>
</comment>
<reference evidence="1 2" key="1">
    <citation type="submission" date="2017-01" db="EMBL/GenBank/DDBJ databases">
        <title>Genome sequencing of Rhodoferax fermentans JCM 7819.</title>
        <authorList>
            <person name="Kim Y.J."/>
            <person name="Farh M.E.-A."/>
            <person name="Yang D.-C."/>
        </authorList>
    </citation>
    <scope>NUCLEOTIDE SEQUENCE [LARGE SCALE GENOMIC DNA]</scope>
    <source>
        <strain evidence="1 2">JCM 7819</strain>
    </source>
</reference>
<organism evidence="1 2">
    <name type="scientific">Rhodoferax fermentans</name>
    <dbReference type="NCBI Taxonomy" id="28066"/>
    <lineage>
        <taxon>Bacteria</taxon>
        <taxon>Pseudomonadati</taxon>
        <taxon>Pseudomonadota</taxon>
        <taxon>Betaproteobacteria</taxon>
        <taxon>Burkholderiales</taxon>
        <taxon>Comamonadaceae</taxon>
        <taxon>Rhodoferax</taxon>
    </lineage>
</organism>
<dbReference type="Proteomes" id="UP000190750">
    <property type="component" value="Unassembled WGS sequence"/>
</dbReference>
<name>A0A1T1ATZ4_RHOFE</name>
<sequence>MPLERVQLGKPLPVDIWSPSGRLLLRRQQILQSEAHREMLRSHQACMTETDAQAWQKSLERQMRAFYNEGADMLLIAQLPLPWVIEEEDFLSGHELNGGWMDVQDVLRGLLYQGELAVCPLPRLQALEDRALALLTQDPDEGLFVLFQALPELQLGYCASHALLTGVVAVLTADKLALPLAARFTLLRAALVMNMGMARLQDTLTLQKTSPTPAQRQDINQHAGLSVSMLSALGVKDSSLLDLVRWHHTPDLLTDDPNALMLVRLLHLADTLTAKMAPRRVRQAMLPLDATKILVKNSSPDTTLLRHAMAAALGFYPPGSYVLLATGETAVVIARGHKANSPHVASIINASGMPVSAYGYRNTSQAAQAVKAAVAAHTVQVKVNLDKVQRLRQLHGV</sequence>
<dbReference type="STRING" id="28066.RF819_13355"/>